<dbReference type="EMBL" id="HACG01009808">
    <property type="protein sequence ID" value="CEK56673.1"/>
    <property type="molecule type" value="Transcribed_RNA"/>
</dbReference>
<gene>
    <name evidence="1" type="primary">ORF28245</name>
</gene>
<protein>
    <submittedName>
        <fullName evidence="1">Uncharacterized protein</fullName>
    </submittedName>
</protein>
<evidence type="ECO:0000313" key="1">
    <source>
        <dbReference type="EMBL" id="CEK56673.1"/>
    </source>
</evidence>
<accession>A0A0B6YKD0</accession>
<dbReference type="AlphaFoldDB" id="A0A0B6YKD0"/>
<sequence length="77" mass="9168">RTQTVDKQKKEELPVFTNNDLSPLMRLCENCLYPHIRSRYRIVCTKLVNILKSDYHLMESIHAMQRYYLMSSGEVMS</sequence>
<organism evidence="1">
    <name type="scientific">Arion vulgaris</name>
    <dbReference type="NCBI Taxonomy" id="1028688"/>
    <lineage>
        <taxon>Eukaryota</taxon>
        <taxon>Metazoa</taxon>
        <taxon>Spiralia</taxon>
        <taxon>Lophotrochozoa</taxon>
        <taxon>Mollusca</taxon>
        <taxon>Gastropoda</taxon>
        <taxon>Heterobranchia</taxon>
        <taxon>Euthyneura</taxon>
        <taxon>Panpulmonata</taxon>
        <taxon>Eupulmonata</taxon>
        <taxon>Stylommatophora</taxon>
        <taxon>Helicina</taxon>
        <taxon>Arionoidea</taxon>
        <taxon>Arionidae</taxon>
        <taxon>Arion</taxon>
    </lineage>
</organism>
<proteinExistence type="predicted"/>
<feature type="non-terminal residue" evidence="1">
    <location>
        <position position="1"/>
    </location>
</feature>
<name>A0A0B6YKD0_9EUPU</name>
<feature type="non-terminal residue" evidence="1">
    <location>
        <position position="77"/>
    </location>
</feature>
<reference evidence="1" key="1">
    <citation type="submission" date="2014-12" db="EMBL/GenBank/DDBJ databases">
        <title>Insight into the proteome of Arion vulgaris.</title>
        <authorList>
            <person name="Aradska J."/>
            <person name="Bulat T."/>
            <person name="Smidak R."/>
            <person name="Sarate P."/>
            <person name="Gangsoo J."/>
            <person name="Sialana F."/>
            <person name="Bilban M."/>
            <person name="Lubec G."/>
        </authorList>
    </citation>
    <scope>NUCLEOTIDE SEQUENCE</scope>
    <source>
        <tissue evidence="1">Skin</tissue>
    </source>
</reference>